<comment type="similarity">
    <text evidence="2 12">Belongs to the monovalent cation:proton antiporter 1 (CPA1) transporter (TC 2.A.36) family.</text>
</comment>
<dbReference type="GO" id="GO:0015386">
    <property type="term" value="F:potassium:proton antiporter activity"/>
    <property type="evidence" value="ECO:0007669"/>
    <property type="project" value="TreeGrafter"/>
</dbReference>
<feature type="transmembrane region" description="Helical" evidence="13">
    <location>
        <begin position="335"/>
        <end position="360"/>
    </location>
</feature>
<dbReference type="NCBIfam" id="TIGR00840">
    <property type="entry name" value="b_cpa1"/>
    <property type="match status" value="1"/>
</dbReference>
<accession>A0A974C3U3</accession>
<dbReference type="Gene3D" id="6.10.250.1040">
    <property type="match status" value="1"/>
</dbReference>
<organism evidence="16 17">
    <name type="scientific">Xenopus laevis</name>
    <name type="common">African clawed frog</name>
    <dbReference type="NCBI Taxonomy" id="8355"/>
    <lineage>
        <taxon>Eukaryota</taxon>
        <taxon>Metazoa</taxon>
        <taxon>Chordata</taxon>
        <taxon>Craniata</taxon>
        <taxon>Vertebrata</taxon>
        <taxon>Euteleostomi</taxon>
        <taxon>Amphibia</taxon>
        <taxon>Batrachia</taxon>
        <taxon>Anura</taxon>
        <taxon>Pipoidea</taxon>
        <taxon>Pipidae</taxon>
        <taxon>Xenopodinae</taxon>
        <taxon>Xenopus</taxon>
        <taxon>Xenopus</taxon>
    </lineage>
</organism>
<keyword evidence="7 13" id="KW-1133">Transmembrane helix</keyword>
<dbReference type="InterPro" id="IPR032103">
    <property type="entry name" value="NHE_CaM-bd"/>
</dbReference>
<dbReference type="OMA" id="FLLICYA"/>
<dbReference type="AlphaFoldDB" id="A0A974C3U3"/>
<keyword evidence="4 12" id="KW-0050">Antiport</keyword>
<dbReference type="GO" id="GO:0098719">
    <property type="term" value="P:sodium ion import across plasma membrane"/>
    <property type="evidence" value="ECO:0007669"/>
    <property type="project" value="TreeGrafter"/>
</dbReference>
<dbReference type="PRINTS" id="PR01084">
    <property type="entry name" value="NAHEXCHNGR"/>
</dbReference>
<feature type="transmembrane region" description="Helical" evidence="13">
    <location>
        <begin position="83"/>
        <end position="105"/>
    </location>
</feature>
<evidence type="ECO:0000256" key="12">
    <source>
        <dbReference type="RuleBase" id="RU003722"/>
    </source>
</evidence>
<keyword evidence="6 12" id="KW-0812">Transmembrane</keyword>
<dbReference type="EMBL" id="CM004481">
    <property type="protein sequence ID" value="OCT66013.1"/>
    <property type="molecule type" value="Genomic_DNA"/>
</dbReference>
<keyword evidence="5" id="KW-1003">Cell membrane</keyword>
<feature type="transmembrane region" description="Helical" evidence="13">
    <location>
        <begin position="49"/>
        <end position="71"/>
    </location>
</feature>
<keyword evidence="3 12" id="KW-0813">Transport</keyword>
<dbReference type="Gene3D" id="6.10.250.2020">
    <property type="match status" value="1"/>
</dbReference>
<evidence type="ECO:0000259" key="15">
    <source>
        <dbReference type="Pfam" id="PF16644"/>
    </source>
</evidence>
<evidence type="ECO:0000256" key="2">
    <source>
        <dbReference type="ARBA" id="ARBA00007367"/>
    </source>
</evidence>
<feature type="transmembrane region" description="Helical" evidence="13">
    <location>
        <begin position="20"/>
        <end position="37"/>
    </location>
</feature>
<evidence type="ECO:0000259" key="14">
    <source>
        <dbReference type="Pfam" id="PF00999"/>
    </source>
</evidence>
<feature type="transmembrane region" description="Helical" evidence="13">
    <location>
        <begin position="268"/>
        <end position="296"/>
    </location>
</feature>
<evidence type="ECO:0000313" key="17">
    <source>
        <dbReference type="Proteomes" id="UP000694892"/>
    </source>
</evidence>
<evidence type="ECO:0000256" key="6">
    <source>
        <dbReference type="ARBA" id="ARBA00022692"/>
    </source>
</evidence>
<evidence type="ECO:0000256" key="11">
    <source>
        <dbReference type="ARBA" id="ARBA00023201"/>
    </source>
</evidence>
<keyword evidence="10 13" id="KW-0472">Membrane</keyword>
<evidence type="ECO:0000256" key="9">
    <source>
        <dbReference type="ARBA" id="ARBA00023065"/>
    </source>
</evidence>
<dbReference type="PANTHER" id="PTHR10110:SF99">
    <property type="entry name" value="SODIUM_HYDROGEN EXCHANGER"/>
    <property type="match status" value="1"/>
</dbReference>
<keyword evidence="8" id="KW-0915">Sodium</keyword>
<evidence type="ECO:0000256" key="4">
    <source>
        <dbReference type="ARBA" id="ARBA00022449"/>
    </source>
</evidence>
<comment type="subcellular location">
    <subcellularLocation>
        <location evidence="1">Cell membrane</location>
        <topology evidence="1">Multi-pass membrane protein</topology>
    </subcellularLocation>
</comment>
<feature type="transmembrane region" description="Helical" evidence="13">
    <location>
        <begin position="195"/>
        <end position="219"/>
    </location>
</feature>
<dbReference type="GO" id="GO:0015385">
    <property type="term" value="F:sodium:proton antiporter activity"/>
    <property type="evidence" value="ECO:0007669"/>
    <property type="project" value="InterPro"/>
</dbReference>
<dbReference type="GO" id="GO:0005886">
    <property type="term" value="C:plasma membrane"/>
    <property type="evidence" value="ECO:0007669"/>
    <property type="project" value="UniProtKB-SubCell"/>
</dbReference>
<dbReference type="InterPro" id="IPR018422">
    <property type="entry name" value="Cation/H_exchanger_CPA1"/>
</dbReference>
<reference evidence="17" key="1">
    <citation type="journal article" date="2016" name="Nature">
        <title>Genome evolution in the allotetraploid frog Xenopus laevis.</title>
        <authorList>
            <person name="Session A.M."/>
            <person name="Uno Y."/>
            <person name="Kwon T."/>
            <person name="Chapman J.A."/>
            <person name="Toyoda A."/>
            <person name="Takahashi S."/>
            <person name="Fukui A."/>
            <person name="Hikosaka A."/>
            <person name="Suzuki A."/>
            <person name="Kondo M."/>
            <person name="van Heeringen S.J."/>
            <person name="Quigley I."/>
            <person name="Heinz S."/>
            <person name="Ogino H."/>
            <person name="Ochi H."/>
            <person name="Hellsten U."/>
            <person name="Lyons J.B."/>
            <person name="Simakov O."/>
            <person name="Putnam N."/>
            <person name="Stites J."/>
            <person name="Kuroki Y."/>
            <person name="Tanaka T."/>
            <person name="Michiue T."/>
            <person name="Watanabe M."/>
            <person name="Bogdanovic O."/>
            <person name="Lister R."/>
            <person name="Georgiou G."/>
            <person name="Paranjpe S.S."/>
            <person name="van Kruijsbergen I."/>
            <person name="Shu S."/>
            <person name="Carlson J."/>
            <person name="Kinoshita T."/>
            <person name="Ohta Y."/>
            <person name="Mawaribuchi S."/>
            <person name="Jenkins J."/>
            <person name="Grimwood J."/>
            <person name="Schmutz J."/>
            <person name="Mitros T."/>
            <person name="Mozaffari S.V."/>
            <person name="Suzuki Y."/>
            <person name="Haramoto Y."/>
            <person name="Yamamoto T.S."/>
            <person name="Takagi C."/>
            <person name="Heald R."/>
            <person name="Miller K."/>
            <person name="Haudenschild C."/>
            <person name="Kitzman J."/>
            <person name="Nakayama T."/>
            <person name="Izutsu Y."/>
            <person name="Robert J."/>
            <person name="Fortriede J."/>
            <person name="Burns K."/>
            <person name="Lotay V."/>
            <person name="Karimi K."/>
            <person name="Yasuoka Y."/>
            <person name="Dichmann D.S."/>
            <person name="Flajnik M.F."/>
            <person name="Houston D.W."/>
            <person name="Shendure J."/>
            <person name="DuPasquier L."/>
            <person name="Vize P.D."/>
            <person name="Zorn A.M."/>
            <person name="Ito M."/>
            <person name="Marcotte E.M."/>
            <person name="Wallingford J.B."/>
            <person name="Ito Y."/>
            <person name="Asashima M."/>
            <person name="Ueno N."/>
            <person name="Matsuda Y."/>
            <person name="Veenstra G.J."/>
            <person name="Fujiyama A."/>
            <person name="Harland R.M."/>
            <person name="Taira M."/>
            <person name="Rokhsar D.S."/>
        </authorList>
    </citation>
    <scope>NUCLEOTIDE SEQUENCE [LARGE SCALE GENOMIC DNA]</scope>
    <source>
        <strain evidence="17">J</strain>
    </source>
</reference>
<evidence type="ECO:0000256" key="3">
    <source>
        <dbReference type="ARBA" id="ARBA00022448"/>
    </source>
</evidence>
<feature type="transmembrane region" description="Helical" evidence="13">
    <location>
        <begin position="308"/>
        <end position="329"/>
    </location>
</feature>
<dbReference type="Pfam" id="PF00999">
    <property type="entry name" value="Na_H_Exchanger"/>
    <property type="match status" value="1"/>
</dbReference>
<gene>
    <name evidence="16" type="ORF">XELAEV_18042267mg</name>
</gene>
<sequence>MGAIIYGVKDKYVPVMNSDIFFLYLLPPIVLDAGYFMPSRPFFENIGPILWYAIVGTIWNVFGIGLSLYGICQVNVFGLNISLLHNLWFGSLIAAVDPVAVLSVFEEIHVNERLHILVFGESLLNDAVTVVLYKLFEALDKMTEIQLMDILAGIGAFFIVGIGGVLFGLAFGFVAALTTRFTENIRVIEPLFVFLYSYLCYLTAEMFHLSGIVAIIACSMSMKRYVESNISQKSYTTVKYFMKMWSSVSETLIFIFLGVSTIGDNHEWNWPFICLTLVFCILWRASGVIVLTFILNKFCLNPITKKDQFTIAYGGLRGAICFSLVFLLPEFPKKHLFITATTVVILFTVFVQGMTIRPLVELLDVKKSNRNISTVSEQVHLRFLDHLVTGIEDVCGHWGQYYWKDKFEYFSTKYLKKILLRENETKSSIVLLYEKLEKKHAIELAEAGQLSDVSQIPARGKHYMSATTKKQIPDHQLDDIQKILERNLYSIRKTTPAYSRHTLSGDTGAEQAKEIITRRHQSLRFNLNKQEGTGTNGNRVLIFLLISPSF</sequence>
<dbReference type="Gene3D" id="6.10.140.1330">
    <property type="match status" value="1"/>
</dbReference>
<feature type="domain" description="Cation/H+ exchanger transmembrane" evidence="14">
    <location>
        <begin position="11"/>
        <end position="361"/>
    </location>
</feature>
<feature type="transmembrane region" description="Helical" evidence="13">
    <location>
        <begin position="150"/>
        <end position="175"/>
    </location>
</feature>
<evidence type="ECO:0000313" key="16">
    <source>
        <dbReference type="EMBL" id="OCT66013.1"/>
    </source>
</evidence>
<feature type="transmembrane region" description="Helical" evidence="13">
    <location>
        <begin position="240"/>
        <end position="262"/>
    </location>
</feature>
<evidence type="ECO:0000256" key="10">
    <source>
        <dbReference type="ARBA" id="ARBA00023136"/>
    </source>
</evidence>
<keyword evidence="11 12" id="KW-0739">Sodium transport</keyword>
<evidence type="ECO:0000256" key="5">
    <source>
        <dbReference type="ARBA" id="ARBA00022475"/>
    </source>
</evidence>
<evidence type="ECO:0000256" key="8">
    <source>
        <dbReference type="ARBA" id="ARBA00023053"/>
    </source>
</evidence>
<evidence type="ECO:0000256" key="1">
    <source>
        <dbReference type="ARBA" id="ARBA00004651"/>
    </source>
</evidence>
<proteinExistence type="inferred from homology"/>
<name>A0A974C3U3_XENLA</name>
<dbReference type="Pfam" id="PF16644">
    <property type="entry name" value="NEXCaM_BD"/>
    <property type="match status" value="1"/>
</dbReference>
<feature type="domain" description="Sodium/hydrogen exchanger regulatory region" evidence="15">
    <location>
        <begin position="465"/>
        <end position="531"/>
    </location>
</feature>
<dbReference type="PANTHER" id="PTHR10110">
    <property type="entry name" value="SODIUM/HYDROGEN EXCHANGER"/>
    <property type="match status" value="1"/>
</dbReference>
<keyword evidence="9 12" id="KW-0406">Ion transport</keyword>
<dbReference type="InterPro" id="IPR004709">
    <property type="entry name" value="NaH_exchanger"/>
</dbReference>
<dbReference type="GO" id="GO:0051453">
    <property type="term" value="P:regulation of intracellular pH"/>
    <property type="evidence" value="ECO:0007669"/>
    <property type="project" value="TreeGrafter"/>
</dbReference>
<evidence type="ECO:0000256" key="7">
    <source>
        <dbReference type="ARBA" id="ARBA00022989"/>
    </source>
</evidence>
<dbReference type="Proteomes" id="UP000694892">
    <property type="component" value="Chromosome 8S"/>
</dbReference>
<dbReference type="InterPro" id="IPR006153">
    <property type="entry name" value="Cation/H_exchanger_TM"/>
</dbReference>
<evidence type="ECO:0000256" key="13">
    <source>
        <dbReference type="SAM" id="Phobius"/>
    </source>
</evidence>
<protein>
    <recommendedName>
        <fullName evidence="12">Sodium/hydrogen exchanger</fullName>
    </recommendedName>
</protein>